<sequence>MRGVGIALCPERVVADDIARGRLKRLNWPHAPAETMILMITHVEKWRSPLLEDFMDMAREGIRLE</sequence>
<organism evidence="2 3">
    <name type="scientific">Desulfovibrio ferrophilus</name>
    <dbReference type="NCBI Taxonomy" id="241368"/>
    <lineage>
        <taxon>Bacteria</taxon>
        <taxon>Pseudomonadati</taxon>
        <taxon>Thermodesulfobacteriota</taxon>
        <taxon>Desulfovibrionia</taxon>
        <taxon>Desulfovibrionales</taxon>
        <taxon>Desulfovibrionaceae</taxon>
        <taxon>Desulfovibrio</taxon>
    </lineage>
</organism>
<dbReference type="SUPFAM" id="SSF53850">
    <property type="entry name" value="Periplasmic binding protein-like II"/>
    <property type="match status" value="1"/>
</dbReference>
<dbReference type="EMBL" id="AP017378">
    <property type="protein sequence ID" value="BBD09995.1"/>
    <property type="molecule type" value="Genomic_DNA"/>
</dbReference>
<protein>
    <submittedName>
        <fullName evidence="2">LysR family transcriptional regulator</fullName>
    </submittedName>
</protein>
<evidence type="ECO:0000313" key="3">
    <source>
        <dbReference type="Proteomes" id="UP000269883"/>
    </source>
</evidence>
<reference evidence="2 3" key="1">
    <citation type="journal article" date="2018" name="Sci. Adv.">
        <title>Multi-heme cytochromes provide a pathway for survival in energy-limited environments.</title>
        <authorList>
            <person name="Deng X."/>
            <person name="Dohmae N."/>
            <person name="Nealson K.H."/>
            <person name="Hashimoto K."/>
            <person name="Okamoto A."/>
        </authorList>
    </citation>
    <scope>NUCLEOTIDE SEQUENCE [LARGE SCALE GENOMIC DNA]</scope>
    <source>
        <strain evidence="2 3">IS5</strain>
    </source>
</reference>
<dbReference type="KEGG" id="dfl:DFE_3269"/>
<dbReference type="InterPro" id="IPR005119">
    <property type="entry name" value="LysR_subst-bd"/>
</dbReference>
<name>A0A2Z6B3G9_9BACT</name>
<keyword evidence="3" id="KW-1185">Reference proteome</keyword>
<dbReference type="Proteomes" id="UP000269883">
    <property type="component" value="Chromosome"/>
</dbReference>
<evidence type="ECO:0000259" key="1">
    <source>
        <dbReference type="Pfam" id="PF03466"/>
    </source>
</evidence>
<gene>
    <name evidence="2" type="ORF">DFE_3269</name>
</gene>
<accession>A0A2Z6B3G9</accession>
<proteinExistence type="predicted"/>
<feature type="domain" description="LysR substrate-binding" evidence="1">
    <location>
        <begin position="2"/>
        <end position="61"/>
    </location>
</feature>
<evidence type="ECO:0000313" key="2">
    <source>
        <dbReference type="EMBL" id="BBD09995.1"/>
    </source>
</evidence>
<dbReference type="AlphaFoldDB" id="A0A2Z6B3G9"/>
<dbReference type="Pfam" id="PF03466">
    <property type="entry name" value="LysR_substrate"/>
    <property type="match status" value="1"/>
</dbReference>
<dbReference type="Gene3D" id="3.40.190.290">
    <property type="match status" value="1"/>
</dbReference>